<evidence type="ECO:0008006" key="5">
    <source>
        <dbReference type="Google" id="ProtNLM"/>
    </source>
</evidence>
<dbReference type="Proteomes" id="UP001501585">
    <property type="component" value="Unassembled WGS sequence"/>
</dbReference>
<gene>
    <name evidence="3" type="ORF">GCM10009799_03100</name>
</gene>
<dbReference type="RefSeq" id="WP_344159629.1">
    <property type="nucleotide sequence ID" value="NZ_BAAAPC010000001.1"/>
</dbReference>
<keyword evidence="2" id="KW-0812">Transmembrane</keyword>
<protein>
    <recommendedName>
        <fullName evidence="5">DUF2637 domain-containing protein</fullName>
    </recommendedName>
</protein>
<evidence type="ECO:0000256" key="2">
    <source>
        <dbReference type="SAM" id="Phobius"/>
    </source>
</evidence>
<feature type="compositionally biased region" description="Basic residues" evidence="1">
    <location>
        <begin position="24"/>
        <end position="39"/>
    </location>
</feature>
<dbReference type="EMBL" id="BAAAPC010000001">
    <property type="protein sequence ID" value="GAA1981387.1"/>
    <property type="molecule type" value="Genomic_DNA"/>
</dbReference>
<feature type="transmembrane region" description="Helical" evidence="2">
    <location>
        <begin position="78"/>
        <end position="97"/>
    </location>
</feature>
<name>A0ABN2S6M9_9ACTN</name>
<organism evidence="3 4">
    <name type="scientific">Nocardiopsis rhodophaea</name>
    <dbReference type="NCBI Taxonomy" id="280238"/>
    <lineage>
        <taxon>Bacteria</taxon>
        <taxon>Bacillati</taxon>
        <taxon>Actinomycetota</taxon>
        <taxon>Actinomycetes</taxon>
        <taxon>Streptosporangiales</taxon>
        <taxon>Nocardiopsidaceae</taxon>
        <taxon>Nocardiopsis</taxon>
    </lineage>
</organism>
<keyword evidence="2" id="KW-0472">Membrane</keyword>
<evidence type="ECO:0000313" key="3">
    <source>
        <dbReference type="EMBL" id="GAA1981387.1"/>
    </source>
</evidence>
<sequence length="386" mass="40255">MTPTEPEELQKLRERLSRREGRARVRSQVRAKRARRRAEQRREALRRGAQLAGETARIRHEISQSGEARAMRVERTRALALAVMLPVLIAFGAWSAAGVQAGMVNLLGLADDSAAAYAAWLVEPALLGIVAGVILIRARLQSAGGDLDERATRIEVGALATSIVLNIAGHWPDALDGAALAALAGHTLGPLGAASSAYLISVVQDGVANADPWTLKDGSPAPSLADTSTSDRAAESASEEGAPAAAEDSDERGGTVADHAAPTPKTNASEEPQRSMPDQAGQASSEVAASGARNAAHKPRSDKGTRLPKALKTGSEKSSRALSDEDLAVLLETAIEDSGLDREPSVAAVQKCLSIGFERAKRVRAMVLGERANPAAAPVLTPRGGA</sequence>
<feature type="region of interest" description="Disordered" evidence="1">
    <location>
        <begin position="1"/>
        <end position="39"/>
    </location>
</feature>
<feature type="compositionally biased region" description="Basic and acidic residues" evidence="1">
    <location>
        <begin position="8"/>
        <end position="23"/>
    </location>
</feature>
<proteinExistence type="predicted"/>
<evidence type="ECO:0000256" key="1">
    <source>
        <dbReference type="SAM" id="MobiDB-lite"/>
    </source>
</evidence>
<accession>A0ABN2S6M9</accession>
<feature type="region of interest" description="Disordered" evidence="1">
    <location>
        <begin position="213"/>
        <end position="324"/>
    </location>
</feature>
<comment type="caution">
    <text evidence="3">The sequence shown here is derived from an EMBL/GenBank/DDBJ whole genome shotgun (WGS) entry which is preliminary data.</text>
</comment>
<feature type="compositionally biased region" description="Basic and acidic residues" evidence="1">
    <location>
        <begin position="314"/>
        <end position="323"/>
    </location>
</feature>
<feature type="compositionally biased region" description="Low complexity" evidence="1">
    <location>
        <begin position="225"/>
        <end position="246"/>
    </location>
</feature>
<feature type="transmembrane region" description="Helical" evidence="2">
    <location>
        <begin position="117"/>
        <end position="136"/>
    </location>
</feature>
<reference evidence="3 4" key="1">
    <citation type="journal article" date="2019" name="Int. J. Syst. Evol. Microbiol.">
        <title>The Global Catalogue of Microorganisms (GCM) 10K type strain sequencing project: providing services to taxonomists for standard genome sequencing and annotation.</title>
        <authorList>
            <consortium name="The Broad Institute Genomics Platform"/>
            <consortium name="The Broad Institute Genome Sequencing Center for Infectious Disease"/>
            <person name="Wu L."/>
            <person name="Ma J."/>
        </authorList>
    </citation>
    <scope>NUCLEOTIDE SEQUENCE [LARGE SCALE GENOMIC DNA]</scope>
    <source>
        <strain evidence="3 4">JCM 15313</strain>
    </source>
</reference>
<evidence type="ECO:0000313" key="4">
    <source>
        <dbReference type="Proteomes" id="UP001501585"/>
    </source>
</evidence>
<keyword evidence="4" id="KW-1185">Reference proteome</keyword>
<keyword evidence="2" id="KW-1133">Transmembrane helix</keyword>